<gene>
    <name evidence="4" type="primary">LOC112680433</name>
</gene>
<protein>
    <submittedName>
        <fullName evidence="4">Uncharacterized protein LOC112680433</fullName>
    </submittedName>
</protein>
<evidence type="ECO:0000259" key="2">
    <source>
        <dbReference type="Pfam" id="PF16020"/>
    </source>
</evidence>
<dbReference type="OrthoDB" id="9981889at2759"/>
<feature type="transmembrane region" description="Helical" evidence="1">
    <location>
        <begin position="56"/>
        <end position="74"/>
    </location>
</feature>
<sequence>MSRLFAQLKKSNAAVRMVMRSKSDGHHVTYKPLTMDDMPVPTVPWKEYHSKTNAKYNLILAGGLVALTGSIYVLQENCFFNAFAPPYPFEDEQN</sequence>
<name>A0A8B8F6E2_9HEMI</name>
<organism evidence="3 4">
    <name type="scientific">Sipha flava</name>
    <name type="common">yellow sugarcane aphid</name>
    <dbReference type="NCBI Taxonomy" id="143950"/>
    <lineage>
        <taxon>Eukaryota</taxon>
        <taxon>Metazoa</taxon>
        <taxon>Ecdysozoa</taxon>
        <taxon>Arthropoda</taxon>
        <taxon>Hexapoda</taxon>
        <taxon>Insecta</taxon>
        <taxon>Pterygota</taxon>
        <taxon>Neoptera</taxon>
        <taxon>Paraneoptera</taxon>
        <taxon>Hemiptera</taxon>
        <taxon>Sternorrhyncha</taxon>
        <taxon>Aphidomorpha</taxon>
        <taxon>Aphidoidea</taxon>
        <taxon>Aphididae</taxon>
        <taxon>Sipha</taxon>
    </lineage>
</organism>
<evidence type="ECO:0000256" key="1">
    <source>
        <dbReference type="SAM" id="Phobius"/>
    </source>
</evidence>
<accession>A0A8B8F6E2</accession>
<keyword evidence="1" id="KW-1133">Transmembrane helix</keyword>
<evidence type="ECO:0000313" key="3">
    <source>
        <dbReference type="Proteomes" id="UP000694846"/>
    </source>
</evidence>
<proteinExistence type="predicted"/>
<feature type="domain" description="Deltamethrin resistance protein prag01" evidence="2">
    <location>
        <begin position="36"/>
        <end position="83"/>
    </location>
</feature>
<evidence type="ECO:0000313" key="4">
    <source>
        <dbReference type="RefSeq" id="XP_025406308.1"/>
    </source>
</evidence>
<dbReference type="GeneID" id="112680433"/>
<dbReference type="AlphaFoldDB" id="A0A8B8F6E2"/>
<keyword evidence="3" id="KW-1185">Reference proteome</keyword>
<keyword evidence="1" id="KW-0812">Transmembrane</keyword>
<reference evidence="4" key="1">
    <citation type="submission" date="2025-08" db="UniProtKB">
        <authorList>
            <consortium name="RefSeq"/>
        </authorList>
    </citation>
    <scope>IDENTIFICATION</scope>
    <source>
        <tissue evidence="4">Whole body</tissue>
    </source>
</reference>
<dbReference type="InterPro" id="IPR031973">
    <property type="entry name" value="Deltameth_res_prag01"/>
</dbReference>
<dbReference type="Pfam" id="PF16020">
    <property type="entry name" value="Deltameth_res"/>
    <property type="match status" value="1"/>
</dbReference>
<dbReference type="RefSeq" id="XP_025406308.1">
    <property type="nucleotide sequence ID" value="XM_025550523.1"/>
</dbReference>
<keyword evidence="1" id="KW-0472">Membrane</keyword>
<dbReference type="Proteomes" id="UP000694846">
    <property type="component" value="Unplaced"/>
</dbReference>